<proteinExistence type="predicted"/>
<gene>
    <name evidence="1" type="ORF">DI563_22615</name>
</gene>
<name>A0A2W5PP78_VARPD</name>
<accession>A0A2W5PP78</accession>
<organism evidence="1 2">
    <name type="scientific">Variovorax paradoxus</name>
    <dbReference type="NCBI Taxonomy" id="34073"/>
    <lineage>
        <taxon>Bacteria</taxon>
        <taxon>Pseudomonadati</taxon>
        <taxon>Pseudomonadota</taxon>
        <taxon>Betaproteobacteria</taxon>
        <taxon>Burkholderiales</taxon>
        <taxon>Comamonadaceae</taxon>
        <taxon>Variovorax</taxon>
    </lineage>
</organism>
<sequence length="93" mass="10456">MKLLLDIHQLRPNRYAYSIKTDGRQSDGAEYYESAFDSLETCLRDAGDSIGHYFPSVHMRYEGRVVGACATESLRRNPKGLAERFLAALTGRA</sequence>
<comment type="caution">
    <text evidence="1">The sequence shown here is derived from an EMBL/GenBank/DDBJ whole genome shotgun (WGS) entry which is preliminary data.</text>
</comment>
<evidence type="ECO:0000313" key="2">
    <source>
        <dbReference type="Proteomes" id="UP000249135"/>
    </source>
</evidence>
<dbReference type="EMBL" id="QFPP01000389">
    <property type="protein sequence ID" value="PZQ66764.1"/>
    <property type="molecule type" value="Genomic_DNA"/>
</dbReference>
<protein>
    <submittedName>
        <fullName evidence="1">Uncharacterized protein</fullName>
    </submittedName>
</protein>
<evidence type="ECO:0000313" key="1">
    <source>
        <dbReference type="EMBL" id="PZQ66764.1"/>
    </source>
</evidence>
<dbReference type="Proteomes" id="UP000249135">
    <property type="component" value="Unassembled WGS sequence"/>
</dbReference>
<reference evidence="1 2" key="1">
    <citation type="submission" date="2017-08" db="EMBL/GenBank/DDBJ databases">
        <title>Infants hospitalized years apart are colonized by the same room-sourced microbial strains.</title>
        <authorList>
            <person name="Brooks B."/>
            <person name="Olm M.R."/>
            <person name="Firek B.A."/>
            <person name="Baker R."/>
            <person name="Thomas B.C."/>
            <person name="Morowitz M.J."/>
            <person name="Banfield J.F."/>
        </authorList>
    </citation>
    <scope>NUCLEOTIDE SEQUENCE [LARGE SCALE GENOMIC DNA]</scope>
    <source>
        <strain evidence="1">S2_005_003_R2_41</strain>
    </source>
</reference>
<dbReference type="AlphaFoldDB" id="A0A2W5PP78"/>